<name>A0A7N0VKL0_KALFE</name>
<dbReference type="SUPFAM" id="SSF57938">
    <property type="entry name" value="DnaJ/Hsp40 cysteine-rich domain"/>
    <property type="match status" value="1"/>
</dbReference>
<dbReference type="PANTHER" id="PTHR15852">
    <property type="entry name" value="PLASTID TRANSCRIPTIONALLY ACTIVE PROTEIN"/>
    <property type="match status" value="1"/>
</dbReference>
<dbReference type="AlphaFoldDB" id="A0A7N0VKL0"/>
<feature type="region of interest" description="Disordered" evidence="1">
    <location>
        <begin position="46"/>
        <end position="69"/>
    </location>
</feature>
<proteinExistence type="predicted"/>
<dbReference type="Gramene" id="Kaladp0912s0008.1.v1.1">
    <property type="protein sequence ID" value="Kaladp0912s0008.1.v1.1"/>
    <property type="gene ID" value="Kaladp0912s0008.v1.1"/>
</dbReference>
<organism evidence="2 3">
    <name type="scientific">Kalanchoe fedtschenkoi</name>
    <name type="common">Lavender scallops</name>
    <name type="synonym">South American air plant</name>
    <dbReference type="NCBI Taxonomy" id="63787"/>
    <lineage>
        <taxon>Eukaryota</taxon>
        <taxon>Viridiplantae</taxon>
        <taxon>Streptophyta</taxon>
        <taxon>Embryophyta</taxon>
        <taxon>Tracheophyta</taxon>
        <taxon>Spermatophyta</taxon>
        <taxon>Magnoliopsida</taxon>
        <taxon>eudicotyledons</taxon>
        <taxon>Gunneridae</taxon>
        <taxon>Pentapetalae</taxon>
        <taxon>Saxifragales</taxon>
        <taxon>Crassulaceae</taxon>
        <taxon>Kalanchoe</taxon>
    </lineage>
</organism>
<evidence type="ECO:0000256" key="1">
    <source>
        <dbReference type="SAM" id="MobiDB-lite"/>
    </source>
</evidence>
<dbReference type="EnsemblPlants" id="Kaladp0912s0008.1.v1.1">
    <property type="protein sequence ID" value="Kaladp0912s0008.1.v1.1"/>
    <property type="gene ID" value="Kaladp0912s0008.v1.1"/>
</dbReference>
<feature type="compositionally biased region" description="Low complexity" evidence="1">
    <location>
        <begin position="46"/>
        <end position="63"/>
    </location>
</feature>
<evidence type="ECO:0000313" key="3">
    <source>
        <dbReference type="Proteomes" id="UP000594263"/>
    </source>
</evidence>
<keyword evidence="3" id="KW-1185">Reference proteome</keyword>
<sequence length="162" mass="16895">MDSVLNFSAISLPTASYNHHHPQNYIHKASAIGVIRRKCNGVSSIGCASSSSSTSAGGPSSTGDARDQRSSLESLFCYDKSIPEEVIEKPVGLSVADREIGDKPRCSNCHTKGAVLCLTCTGSGLYVDSILESQGIIVKVRCLGCGGTGNIMCTECGGRGHV</sequence>
<dbReference type="Proteomes" id="UP000594263">
    <property type="component" value="Unplaced"/>
</dbReference>
<accession>A0A7N0VKL0</accession>
<evidence type="ECO:0000313" key="2">
    <source>
        <dbReference type="EnsemblPlants" id="Kaladp0912s0008.1.v1.1"/>
    </source>
</evidence>
<dbReference type="PANTHER" id="PTHR15852:SF13">
    <property type="entry name" value="DNAJ_HSP40 CYSTEINE-RICH DOMAIN SUPERFAMILY PROTEIN"/>
    <property type="match status" value="1"/>
</dbReference>
<dbReference type="InterPro" id="IPR036410">
    <property type="entry name" value="HSP_DnaJ_Cys-rich_dom_sf"/>
</dbReference>
<reference evidence="2" key="1">
    <citation type="submission" date="2021-01" db="UniProtKB">
        <authorList>
            <consortium name="EnsemblPlants"/>
        </authorList>
    </citation>
    <scope>IDENTIFICATION</scope>
</reference>
<protein>
    <submittedName>
        <fullName evidence="2">Uncharacterized protein</fullName>
    </submittedName>
</protein>